<evidence type="ECO:0000256" key="1">
    <source>
        <dbReference type="SAM" id="SignalP"/>
    </source>
</evidence>
<evidence type="ECO:0000313" key="2">
    <source>
        <dbReference type="EMBL" id="KAK0508846.1"/>
    </source>
</evidence>
<proteinExistence type="predicted"/>
<feature type="chain" id="PRO_5041290868" evidence="1">
    <location>
        <begin position="18"/>
        <end position="164"/>
    </location>
</feature>
<dbReference type="Proteomes" id="UP001166286">
    <property type="component" value="Unassembled WGS sequence"/>
</dbReference>
<dbReference type="AlphaFoldDB" id="A0AA39QUV0"/>
<protein>
    <submittedName>
        <fullName evidence="2">Uncharacterized protein</fullName>
    </submittedName>
</protein>
<gene>
    <name evidence="2" type="ORF">JMJ35_009122</name>
</gene>
<feature type="signal peptide" evidence="1">
    <location>
        <begin position="1"/>
        <end position="17"/>
    </location>
</feature>
<sequence>MLAPILTLLVLAWETSASNDTGVPLILGNGTTNTDSYAIPHSDPPTTLLFLAGTPPLILPELALLAIVECMQPVCSYNDIEFPISSTFDYAGVRIILKNYTGRGRRTITYHDACTALRGLAEYMVLQDRYWMFIFDIYIDGVDAGGGRLRTTPEPASASDVETA</sequence>
<dbReference type="EMBL" id="JAFEKC020000020">
    <property type="protein sequence ID" value="KAK0508846.1"/>
    <property type="molecule type" value="Genomic_DNA"/>
</dbReference>
<organism evidence="2 3">
    <name type="scientific">Cladonia borealis</name>
    <dbReference type="NCBI Taxonomy" id="184061"/>
    <lineage>
        <taxon>Eukaryota</taxon>
        <taxon>Fungi</taxon>
        <taxon>Dikarya</taxon>
        <taxon>Ascomycota</taxon>
        <taxon>Pezizomycotina</taxon>
        <taxon>Lecanoromycetes</taxon>
        <taxon>OSLEUM clade</taxon>
        <taxon>Lecanoromycetidae</taxon>
        <taxon>Lecanorales</taxon>
        <taxon>Lecanorineae</taxon>
        <taxon>Cladoniaceae</taxon>
        <taxon>Cladonia</taxon>
    </lineage>
</organism>
<keyword evidence="1" id="KW-0732">Signal</keyword>
<evidence type="ECO:0000313" key="3">
    <source>
        <dbReference type="Proteomes" id="UP001166286"/>
    </source>
</evidence>
<accession>A0AA39QUV0</accession>
<comment type="caution">
    <text evidence="2">The sequence shown here is derived from an EMBL/GenBank/DDBJ whole genome shotgun (WGS) entry which is preliminary data.</text>
</comment>
<name>A0AA39QUV0_9LECA</name>
<reference evidence="2" key="1">
    <citation type="submission" date="2023-03" db="EMBL/GenBank/DDBJ databases">
        <title>Complete genome of Cladonia borealis.</title>
        <authorList>
            <person name="Park H."/>
        </authorList>
    </citation>
    <scope>NUCLEOTIDE SEQUENCE</scope>
    <source>
        <strain evidence="2">ANT050790</strain>
    </source>
</reference>
<keyword evidence="3" id="KW-1185">Reference proteome</keyword>